<comment type="caution">
    <text evidence="1">The sequence shown here is derived from an EMBL/GenBank/DDBJ whole genome shotgun (WGS) entry which is preliminary data.</text>
</comment>
<gene>
    <name evidence="1" type="ORF">J2Z44_002491</name>
</gene>
<dbReference type="EMBL" id="JAGGLL010000018">
    <property type="protein sequence ID" value="MBP2022668.1"/>
    <property type="molecule type" value="Genomic_DNA"/>
</dbReference>
<dbReference type="RefSeq" id="WP_021285288.1">
    <property type="nucleotide sequence ID" value="NZ_JAGGLL010000018.1"/>
</dbReference>
<dbReference type="Proteomes" id="UP001519308">
    <property type="component" value="Unassembled WGS sequence"/>
</dbReference>
<reference evidence="1 2" key="1">
    <citation type="submission" date="2021-03" db="EMBL/GenBank/DDBJ databases">
        <title>Genomic Encyclopedia of Type Strains, Phase IV (KMG-IV): sequencing the most valuable type-strain genomes for metagenomic binning, comparative biology and taxonomic classification.</title>
        <authorList>
            <person name="Goeker M."/>
        </authorList>
    </citation>
    <scope>NUCLEOTIDE SEQUENCE [LARGE SCALE GENOMIC DNA]</scope>
    <source>
        <strain evidence="1 2">DSM 28650</strain>
    </source>
</reference>
<sequence>MRNTKVKKVIILCIVLVGLFVGAPKRFGHDPEPVGMNNNIYQEKLL</sequence>
<organism evidence="1 2">
    <name type="scientific">Clostridium punense</name>
    <dbReference type="NCBI Taxonomy" id="1054297"/>
    <lineage>
        <taxon>Bacteria</taxon>
        <taxon>Bacillati</taxon>
        <taxon>Bacillota</taxon>
        <taxon>Clostridia</taxon>
        <taxon>Eubacteriales</taxon>
        <taxon>Clostridiaceae</taxon>
        <taxon>Clostridium</taxon>
    </lineage>
</organism>
<evidence type="ECO:0000313" key="2">
    <source>
        <dbReference type="Proteomes" id="UP001519308"/>
    </source>
</evidence>
<evidence type="ECO:0000313" key="1">
    <source>
        <dbReference type="EMBL" id="MBP2022668.1"/>
    </source>
</evidence>
<protein>
    <submittedName>
        <fullName evidence="1">Uncharacterized protein</fullName>
    </submittedName>
</protein>
<keyword evidence="2" id="KW-1185">Reference proteome</keyword>
<name>A0ABS4K4H0_9CLOT</name>
<proteinExistence type="predicted"/>
<accession>A0ABS4K4H0</accession>